<dbReference type="AlphaFoldDB" id="A0A644ZGQ5"/>
<feature type="domain" description="Tyr recombinase" evidence="2">
    <location>
        <begin position="30"/>
        <end position="260"/>
    </location>
</feature>
<dbReference type="GO" id="GO:0003677">
    <property type="term" value="F:DNA binding"/>
    <property type="evidence" value="ECO:0007669"/>
    <property type="project" value="InterPro"/>
</dbReference>
<organism evidence="3">
    <name type="scientific">bioreactor metagenome</name>
    <dbReference type="NCBI Taxonomy" id="1076179"/>
    <lineage>
        <taxon>unclassified sequences</taxon>
        <taxon>metagenomes</taxon>
        <taxon>ecological metagenomes</taxon>
    </lineage>
</organism>
<dbReference type="InterPro" id="IPR050090">
    <property type="entry name" value="Tyrosine_recombinase_XerCD"/>
</dbReference>
<dbReference type="InterPro" id="IPR011010">
    <property type="entry name" value="DNA_brk_join_enz"/>
</dbReference>
<dbReference type="InterPro" id="IPR013762">
    <property type="entry name" value="Integrase-like_cat_sf"/>
</dbReference>
<comment type="caution">
    <text evidence="3">The sequence shown here is derived from an EMBL/GenBank/DDBJ whole genome shotgun (WGS) entry which is preliminary data.</text>
</comment>
<protein>
    <submittedName>
        <fullName evidence="3">Tyrosine recombinase XerC</fullName>
    </submittedName>
</protein>
<evidence type="ECO:0000256" key="1">
    <source>
        <dbReference type="ARBA" id="ARBA00023172"/>
    </source>
</evidence>
<dbReference type="GO" id="GO:0015074">
    <property type="term" value="P:DNA integration"/>
    <property type="evidence" value="ECO:0007669"/>
    <property type="project" value="InterPro"/>
</dbReference>
<dbReference type="CDD" id="cd01189">
    <property type="entry name" value="INT_ICEBs1_C_like"/>
    <property type="match status" value="1"/>
</dbReference>
<keyword evidence="1" id="KW-0233">DNA recombination</keyword>
<sequence length="313" mass="35933">MRTAFKQAVRWDLIPKNPFDNAVLPKVHYKPRDIWTAEMIRTALEACTESKLYIAMNLSFACSLRLGEILGLTWSNVHMTDADIMADNAFVYIDKELTRATLHAIEALGKKEIFHIFEPMKRDASTRLILKTTKTKSSVRKVWLPKTVAYILREWKKSQDELRKFYVHEYEEHDLVISLPKGTPCDGRLIEESFQALRTKAGLPRVVFHSLRHSSTTYKLKLNHGDLKATQGDTGHAEIDMITKVYAHILDEDRKINAQKFETAFYSNPDLRAVKPPETPESVLELDHLIEQLRRSPGLKKTVSQLVAASEFN</sequence>
<dbReference type="Gene3D" id="1.10.443.10">
    <property type="entry name" value="Intergrase catalytic core"/>
    <property type="match status" value="1"/>
</dbReference>
<dbReference type="EMBL" id="VSSQ01008511">
    <property type="protein sequence ID" value="MPM39071.1"/>
    <property type="molecule type" value="Genomic_DNA"/>
</dbReference>
<dbReference type="Pfam" id="PF00589">
    <property type="entry name" value="Phage_integrase"/>
    <property type="match status" value="1"/>
</dbReference>
<dbReference type="PANTHER" id="PTHR30349:SF64">
    <property type="entry name" value="PROPHAGE INTEGRASE INTD-RELATED"/>
    <property type="match status" value="1"/>
</dbReference>
<reference evidence="3" key="1">
    <citation type="submission" date="2019-08" db="EMBL/GenBank/DDBJ databases">
        <authorList>
            <person name="Kucharzyk K."/>
            <person name="Murdoch R.W."/>
            <person name="Higgins S."/>
            <person name="Loffler F."/>
        </authorList>
    </citation>
    <scope>NUCLEOTIDE SEQUENCE</scope>
</reference>
<name>A0A644ZGQ5_9ZZZZ</name>
<evidence type="ECO:0000259" key="2">
    <source>
        <dbReference type="PROSITE" id="PS51898"/>
    </source>
</evidence>
<accession>A0A644ZGQ5</accession>
<gene>
    <name evidence="3" type="primary">xerC_145</name>
    <name evidence="3" type="ORF">SDC9_85703</name>
</gene>
<proteinExistence type="predicted"/>
<dbReference type="GO" id="GO:0006310">
    <property type="term" value="P:DNA recombination"/>
    <property type="evidence" value="ECO:0007669"/>
    <property type="project" value="UniProtKB-KW"/>
</dbReference>
<dbReference type="InterPro" id="IPR002104">
    <property type="entry name" value="Integrase_catalytic"/>
</dbReference>
<dbReference type="PROSITE" id="PS51898">
    <property type="entry name" value="TYR_RECOMBINASE"/>
    <property type="match status" value="1"/>
</dbReference>
<dbReference type="SUPFAM" id="SSF56349">
    <property type="entry name" value="DNA breaking-rejoining enzymes"/>
    <property type="match status" value="1"/>
</dbReference>
<dbReference type="PANTHER" id="PTHR30349">
    <property type="entry name" value="PHAGE INTEGRASE-RELATED"/>
    <property type="match status" value="1"/>
</dbReference>
<evidence type="ECO:0000313" key="3">
    <source>
        <dbReference type="EMBL" id="MPM39071.1"/>
    </source>
</evidence>